<evidence type="ECO:0000256" key="3">
    <source>
        <dbReference type="ARBA" id="ARBA00022692"/>
    </source>
</evidence>
<protein>
    <submittedName>
        <fullName evidence="7">Energy-coupling factor transporter transmembrane protein EcfT</fullName>
    </submittedName>
</protein>
<keyword evidence="4 6" id="KW-1133">Transmembrane helix</keyword>
<keyword evidence="5 6" id="KW-0472">Membrane</keyword>
<gene>
    <name evidence="7" type="primary">ecfT</name>
    <name evidence="7" type="ORF">NCTC12121_02272</name>
</gene>
<dbReference type="CDD" id="cd16914">
    <property type="entry name" value="EcfT"/>
    <property type="match status" value="1"/>
</dbReference>
<evidence type="ECO:0000256" key="6">
    <source>
        <dbReference type="SAM" id="Phobius"/>
    </source>
</evidence>
<dbReference type="AlphaFoldDB" id="A0A376DJN9"/>
<proteinExistence type="inferred from homology"/>
<dbReference type="STRING" id="93378.A9798_10475"/>
<feature type="transmembrane region" description="Helical" evidence="6">
    <location>
        <begin position="45"/>
        <end position="62"/>
    </location>
</feature>
<dbReference type="OrthoDB" id="5431428at2"/>
<dbReference type="InterPro" id="IPR003339">
    <property type="entry name" value="ABC/ECF_trnsptr_transmembrane"/>
</dbReference>
<reference evidence="7 8" key="1">
    <citation type="submission" date="2018-06" db="EMBL/GenBank/DDBJ databases">
        <authorList>
            <consortium name="Pathogen Informatics"/>
            <person name="Doyle S."/>
        </authorList>
    </citation>
    <scope>NUCLEOTIDE SEQUENCE [LARGE SCALE GENOMIC DNA]</scope>
    <source>
        <strain evidence="7 8">NCTC12121</strain>
    </source>
</reference>
<feature type="transmembrane region" description="Helical" evidence="6">
    <location>
        <begin position="110"/>
        <end position="133"/>
    </location>
</feature>
<comment type="similarity">
    <text evidence="2">Belongs to the CbiQ family.</text>
</comment>
<evidence type="ECO:0000256" key="4">
    <source>
        <dbReference type="ARBA" id="ARBA00022989"/>
    </source>
</evidence>
<feature type="transmembrane region" description="Helical" evidence="6">
    <location>
        <begin position="244"/>
        <end position="261"/>
    </location>
</feature>
<dbReference type="GO" id="GO:0005886">
    <property type="term" value="C:plasma membrane"/>
    <property type="evidence" value="ECO:0007669"/>
    <property type="project" value="TreeGrafter"/>
</dbReference>
<dbReference type="EMBL" id="UFXZ01000001">
    <property type="protein sequence ID" value="STC89637.1"/>
    <property type="molecule type" value="Genomic_DNA"/>
</dbReference>
<dbReference type="PANTHER" id="PTHR33514">
    <property type="entry name" value="PROTEIN ABCI12, CHLOROPLASTIC"/>
    <property type="match status" value="1"/>
</dbReference>
<name>A0A376DJN9_9GAMM</name>
<comment type="subcellular location">
    <subcellularLocation>
        <location evidence="1">Membrane</location>
        <topology evidence="1">Multi-pass membrane protein</topology>
    </subcellularLocation>
</comment>
<dbReference type="Proteomes" id="UP000255248">
    <property type="component" value="Unassembled WGS sequence"/>
</dbReference>
<organism evidence="7 8">
    <name type="scientific">Edwardsiella hoshinae</name>
    <dbReference type="NCBI Taxonomy" id="93378"/>
    <lineage>
        <taxon>Bacteria</taxon>
        <taxon>Pseudomonadati</taxon>
        <taxon>Pseudomonadota</taxon>
        <taxon>Gammaproteobacteria</taxon>
        <taxon>Enterobacterales</taxon>
        <taxon>Hafniaceae</taxon>
        <taxon>Edwardsiella</taxon>
    </lineage>
</organism>
<sequence length="265" mass="30110">MTNQEFINRFRHTYVTGNWLIDLNPLTKLHIALALGLTSMVLRNWQFGLAICLIYYLIAIYIKKFRIFNKLLVSIFVLLGLFTVFARLITNRHQGEVVLSLFGWHWTDHALQSGFNMAFFIVGFSGAIILFFLSTPMQHLAIACEEKGMSAAISYVVLVSSKTISELGSRATTILDSQRARGIETEDNLWRRISAFFPIISPLALSAIAYTEEKTIAMDARAFSNKAPHTHLVTLKPISRYEKWLVLFFYLLLVTAIVLKVKGDL</sequence>
<accession>A0A376DJN9</accession>
<dbReference type="RefSeq" id="WP_024524329.1">
    <property type="nucleotide sequence ID" value="NZ_CP065626.1"/>
</dbReference>
<dbReference type="Pfam" id="PF02361">
    <property type="entry name" value="CbiQ"/>
    <property type="match status" value="1"/>
</dbReference>
<evidence type="ECO:0000256" key="2">
    <source>
        <dbReference type="ARBA" id="ARBA00008564"/>
    </source>
</evidence>
<feature type="transmembrane region" description="Helical" evidence="6">
    <location>
        <begin position="71"/>
        <end position="90"/>
    </location>
</feature>
<evidence type="ECO:0000256" key="5">
    <source>
        <dbReference type="ARBA" id="ARBA00023136"/>
    </source>
</evidence>
<evidence type="ECO:0000313" key="8">
    <source>
        <dbReference type="Proteomes" id="UP000255248"/>
    </source>
</evidence>
<evidence type="ECO:0000256" key="1">
    <source>
        <dbReference type="ARBA" id="ARBA00004141"/>
    </source>
</evidence>
<evidence type="ECO:0000313" key="7">
    <source>
        <dbReference type="EMBL" id="STC89637.1"/>
    </source>
</evidence>
<feature type="transmembrane region" description="Helical" evidence="6">
    <location>
        <begin position="189"/>
        <end position="210"/>
    </location>
</feature>
<keyword evidence="3 6" id="KW-0812">Transmembrane</keyword>
<dbReference type="PANTHER" id="PTHR33514:SF13">
    <property type="entry name" value="PROTEIN ABCI12, CHLOROPLASTIC"/>
    <property type="match status" value="1"/>
</dbReference>